<organism evidence="6 7">
    <name type="scientific">Geothermobacter hydrogeniphilus</name>
    <dbReference type="NCBI Taxonomy" id="1969733"/>
    <lineage>
        <taxon>Bacteria</taxon>
        <taxon>Pseudomonadati</taxon>
        <taxon>Thermodesulfobacteriota</taxon>
        <taxon>Desulfuromonadia</taxon>
        <taxon>Desulfuromonadales</taxon>
        <taxon>Geothermobacteraceae</taxon>
        <taxon>Geothermobacter</taxon>
    </lineage>
</organism>
<reference evidence="6 7" key="1">
    <citation type="journal article" date="2018" name="Genome Announc.">
        <title>Genome Sequence of Geothermobacter sp. HR-1 Iron Reducer from the Loihi Seamount.</title>
        <authorList>
            <person name="Smith H."/>
            <person name="Abuyen K."/>
            <person name="Tremblay J."/>
            <person name="Savalia P."/>
            <person name="Perez-Rodriguez I."/>
            <person name="Emerson D."/>
            <person name="Tully B."/>
            <person name="Amend J."/>
        </authorList>
    </citation>
    <scope>NUCLEOTIDE SEQUENCE [LARGE SCALE GENOMIC DNA]</scope>
    <source>
        <strain evidence="6 7">HR-1</strain>
    </source>
</reference>
<dbReference type="Gene3D" id="3.90.220.20">
    <property type="entry name" value="DNA methylase specificity domains"/>
    <property type="match status" value="2"/>
</dbReference>
<keyword evidence="6" id="KW-0255">Endonuclease</keyword>
<dbReference type="GO" id="GO:0009307">
    <property type="term" value="P:DNA restriction-modification system"/>
    <property type="evidence" value="ECO:0007669"/>
    <property type="project" value="UniProtKB-KW"/>
</dbReference>
<dbReference type="REBASE" id="262919">
    <property type="entry name" value="S.GspHR1ORF15285P"/>
</dbReference>
<dbReference type="Pfam" id="PF01420">
    <property type="entry name" value="Methylase_S"/>
    <property type="match status" value="1"/>
</dbReference>
<dbReference type="Proteomes" id="UP000236340">
    <property type="component" value="Unassembled WGS sequence"/>
</dbReference>
<evidence type="ECO:0000256" key="3">
    <source>
        <dbReference type="ARBA" id="ARBA00023125"/>
    </source>
</evidence>
<dbReference type="CDD" id="cd16961">
    <property type="entry name" value="RMtype1_S_TRD-CR_like"/>
    <property type="match status" value="1"/>
</dbReference>
<comment type="similarity">
    <text evidence="1">Belongs to the type-I restriction system S methylase family.</text>
</comment>
<accession>A0A2K2H6H7</accession>
<evidence type="ECO:0000256" key="1">
    <source>
        <dbReference type="ARBA" id="ARBA00010923"/>
    </source>
</evidence>
<evidence type="ECO:0000259" key="5">
    <source>
        <dbReference type="Pfam" id="PF01420"/>
    </source>
</evidence>
<dbReference type="AlphaFoldDB" id="A0A2K2H6H7"/>
<dbReference type="InterPro" id="IPR051212">
    <property type="entry name" value="Type-I_RE_S_subunit"/>
</dbReference>
<dbReference type="RefSeq" id="WP_103116592.1">
    <property type="nucleotide sequence ID" value="NZ_PPFX01000046.1"/>
</dbReference>
<gene>
    <name evidence="6" type="ORF">C2E25_15290</name>
</gene>
<dbReference type="InterPro" id="IPR000055">
    <property type="entry name" value="Restrct_endonuc_typeI_TRD"/>
</dbReference>
<evidence type="ECO:0000256" key="4">
    <source>
        <dbReference type="SAM" id="Coils"/>
    </source>
</evidence>
<keyword evidence="3" id="KW-0238">DNA-binding</keyword>
<feature type="coiled-coil region" evidence="4">
    <location>
        <begin position="238"/>
        <end position="265"/>
    </location>
</feature>
<keyword evidence="2" id="KW-0680">Restriction system</keyword>
<feature type="domain" description="Type I restriction modification DNA specificity" evidence="5">
    <location>
        <begin position="200"/>
        <end position="255"/>
    </location>
</feature>
<dbReference type="GO" id="GO:0004519">
    <property type="term" value="F:endonuclease activity"/>
    <property type="evidence" value="ECO:0007669"/>
    <property type="project" value="UniProtKB-KW"/>
</dbReference>
<evidence type="ECO:0000313" key="7">
    <source>
        <dbReference type="Proteomes" id="UP000236340"/>
    </source>
</evidence>
<dbReference type="OrthoDB" id="5363772at2"/>
<dbReference type="SUPFAM" id="SSF116734">
    <property type="entry name" value="DNA methylase specificity domain"/>
    <property type="match status" value="2"/>
</dbReference>
<evidence type="ECO:0000313" key="6">
    <source>
        <dbReference type="EMBL" id="PNU18924.1"/>
    </source>
</evidence>
<name>A0A2K2H6H7_9BACT</name>
<proteinExistence type="inferred from homology"/>
<keyword evidence="6" id="KW-0540">Nuclease</keyword>
<keyword evidence="6" id="KW-0378">Hydrolase</keyword>
<sequence length="526" mass="58977">MTVETFFANFGHLADAPNGVQKLRELILQLAVQGKLVPQDPEDEPASVLLERIEAEKKKLIAAKEIRTKKIVAINDSPFELPESWAWVPIGSICRDWGQKVPDQQFSYIDVSAIDNEKGVVAEPAVTEAVDAPSRARKLVQLGTVIYSTVRPYLLNIAVIDKEFEPEAIASTAFAIVHPLGGVSSQYIFWFLRSPVFVGYVESKMLGVAYPAINDSQFFSGLFPLPPLKEQKRIVAKVDQLMALCDELEARQQKQQQVRVRLNNAALDGLLTAREPDEFADHWQRICTNFDLLYDHPETITKLRAAILQLAVQGKLVPQDPNDEPASVLLERIRAEKERLVKEGVIKALKKPSSVSAEEMPFKVPTNWTWARLAELTEVITKGSSPKWQGVQYVDEGKGILFITSENVGSFGLRLDKRKYVESSFNEIEPRSILKKGDVLMNIVGASIGRTAVYDIDDVANINQAVCLIRFVGQGSLNFLRYFLTFFNTPTCISYMFDKQVDNPESVRGSFTPLVIASRNDFREPF</sequence>
<dbReference type="GO" id="GO:0003677">
    <property type="term" value="F:DNA binding"/>
    <property type="evidence" value="ECO:0007669"/>
    <property type="project" value="UniProtKB-KW"/>
</dbReference>
<protein>
    <submittedName>
        <fullName evidence="6">Restriction endonuclease subunit S</fullName>
    </submittedName>
</protein>
<evidence type="ECO:0000256" key="2">
    <source>
        <dbReference type="ARBA" id="ARBA00022747"/>
    </source>
</evidence>
<comment type="caution">
    <text evidence="6">The sequence shown here is derived from an EMBL/GenBank/DDBJ whole genome shotgun (WGS) entry which is preliminary data.</text>
</comment>
<dbReference type="InterPro" id="IPR044946">
    <property type="entry name" value="Restrct_endonuc_typeI_TRD_sf"/>
</dbReference>
<dbReference type="PANTHER" id="PTHR43140">
    <property type="entry name" value="TYPE-1 RESTRICTION ENZYME ECOKI SPECIFICITY PROTEIN"/>
    <property type="match status" value="1"/>
</dbReference>
<dbReference type="PANTHER" id="PTHR43140:SF1">
    <property type="entry name" value="TYPE I RESTRICTION ENZYME ECOKI SPECIFICITY SUBUNIT"/>
    <property type="match status" value="1"/>
</dbReference>
<dbReference type="EMBL" id="PPFX01000046">
    <property type="protein sequence ID" value="PNU18924.1"/>
    <property type="molecule type" value="Genomic_DNA"/>
</dbReference>
<keyword evidence="4" id="KW-0175">Coiled coil</keyword>